<feature type="domain" description="F-box" evidence="1">
    <location>
        <begin position="41"/>
        <end position="93"/>
    </location>
</feature>
<dbReference type="InterPro" id="IPR032675">
    <property type="entry name" value="LRR_dom_sf"/>
</dbReference>
<dbReference type="Pfam" id="PF12937">
    <property type="entry name" value="F-box-like"/>
    <property type="match status" value="1"/>
</dbReference>
<dbReference type="InterPro" id="IPR001810">
    <property type="entry name" value="F-box_dom"/>
</dbReference>
<dbReference type="EMBL" id="JACAZF010000011">
    <property type="protein sequence ID" value="KAF7292612.1"/>
    <property type="molecule type" value="Genomic_DNA"/>
</dbReference>
<organism evidence="2 3">
    <name type="scientific">Mycena indigotica</name>
    <dbReference type="NCBI Taxonomy" id="2126181"/>
    <lineage>
        <taxon>Eukaryota</taxon>
        <taxon>Fungi</taxon>
        <taxon>Dikarya</taxon>
        <taxon>Basidiomycota</taxon>
        <taxon>Agaricomycotina</taxon>
        <taxon>Agaricomycetes</taxon>
        <taxon>Agaricomycetidae</taxon>
        <taxon>Agaricales</taxon>
        <taxon>Marasmiineae</taxon>
        <taxon>Mycenaceae</taxon>
        <taxon>Mycena</taxon>
    </lineage>
</organism>
<dbReference type="Proteomes" id="UP000636479">
    <property type="component" value="Unassembled WGS sequence"/>
</dbReference>
<dbReference type="RefSeq" id="XP_037215040.1">
    <property type="nucleotide sequence ID" value="XM_037368114.1"/>
</dbReference>
<name>A0A8H6S554_9AGAR</name>
<keyword evidence="3" id="KW-1185">Reference proteome</keyword>
<dbReference type="SUPFAM" id="SSF52047">
    <property type="entry name" value="RNI-like"/>
    <property type="match status" value="1"/>
</dbReference>
<dbReference type="AlphaFoldDB" id="A0A8H6S554"/>
<dbReference type="OrthoDB" id="2864564at2759"/>
<evidence type="ECO:0000313" key="2">
    <source>
        <dbReference type="EMBL" id="KAF7292612.1"/>
    </source>
</evidence>
<dbReference type="CDD" id="cd09917">
    <property type="entry name" value="F-box_SF"/>
    <property type="match status" value="1"/>
</dbReference>
<evidence type="ECO:0000259" key="1">
    <source>
        <dbReference type="Pfam" id="PF12937"/>
    </source>
</evidence>
<sequence>MKHHLVTVVDRARQGLPHAFKRARSGGSAGSGLERETETFHLPPELWLHIFTYLITYSSSTTSTCQTDSIRAATLTCHAFRSLAQPLLFAKISTHPPPPRNGYGIIGLGQNPSGPRYRRRTVQRMEFFSSVAIAPAVREVTIDPPEDHSDVEEIDTIFESLAKFPNLTTLVLRSIRLSLRRLSLLHQLRLTTVTLDSCPSDITAFASSALRPLSLSTVVLKYPTSDTPDESLPPLFAVFLSPKYLHRLSSNTTQVLPPLAQSPRAFLRLQHLEVSVFGLTSPSFVTAMSQCPNLERLNLQTDHVSAPNIDVQFHGHPLSNIPRTGVPGALPANVIPLLKLYRGPRNFAGLFARSGGCLNAVELSGPIKAHRLARTLRLLPKTLESLSFRVDGDVPKTLLKTIGTQFPALRSLSMTDPLLSGAALDSLLAPCRDSPLSSLRIIRLRVEGKDRYNLWVPPVEQAGDVVDVFGKVRPALQAVYPGLICVKLVYGLENACLVWRGRGGKHKELVLVTPID</sequence>
<evidence type="ECO:0000313" key="3">
    <source>
        <dbReference type="Proteomes" id="UP000636479"/>
    </source>
</evidence>
<proteinExistence type="predicted"/>
<gene>
    <name evidence="2" type="ORF">MIND_01159100</name>
</gene>
<protein>
    <recommendedName>
        <fullName evidence="1">F-box domain-containing protein</fullName>
    </recommendedName>
</protein>
<dbReference type="Gene3D" id="1.20.1280.50">
    <property type="match status" value="1"/>
</dbReference>
<reference evidence="2" key="1">
    <citation type="submission" date="2020-05" db="EMBL/GenBank/DDBJ databases">
        <title>Mycena genomes resolve the evolution of fungal bioluminescence.</title>
        <authorList>
            <person name="Tsai I.J."/>
        </authorList>
    </citation>
    <scope>NUCLEOTIDE SEQUENCE</scope>
    <source>
        <strain evidence="2">171206Taipei</strain>
    </source>
</reference>
<accession>A0A8H6S554</accession>
<dbReference type="Gene3D" id="3.80.10.10">
    <property type="entry name" value="Ribonuclease Inhibitor"/>
    <property type="match status" value="1"/>
</dbReference>
<comment type="caution">
    <text evidence="2">The sequence shown here is derived from an EMBL/GenBank/DDBJ whole genome shotgun (WGS) entry which is preliminary data.</text>
</comment>
<dbReference type="GeneID" id="59350630"/>